<dbReference type="EMBL" id="JAINVZ010000019">
    <property type="protein sequence ID" value="MBY8887913.1"/>
    <property type="molecule type" value="Genomic_DNA"/>
</dbReference>
<dbReference type="PANTHER" id="PTHR21325:SF31">
    <property type="entry name" value="GH22081P-RELATED"/>
    <property type="match status" value="1"/>
</dbReference>
<proteinExistence type="predicted"/>
<organism evidence="2 3">
    <name type="scientific">Streptantibioticus parmotrematis</name>
    <dbReference type="NCBI Taxonomy" id="2873249"/>
    <lineage>
        <taxon>Bacteria</taxon>
        <taxon>Bacillati</taxon>
        <taxon>Actinomycetota</taxon>
        <taxon>Actinomycetes</taxon>
        <taxon>Kitasatosporales</taxon>
        <taxon>Streptomycetaceae</taxon>
        <taxon>Streptantibioticus</taxon>
    </lineage>
</organism>
<dbReference type="PANTHER" id="PTHR21325">
    <property type="entry name" value="PHOSPHOLIPASE B, PLB1"/>
    <property type="match status" value="1"/>
</dbReference>
<dbReference type="SUPFAM" id="SSF52266">
    <property type="entry name" value="SGNH hydrolase"/>
    <property type="match status" value="1"/>
</dbReference>
<dbReference type="RefSeq" id="WP_222980648.1">
    <property type="nucleotide sequence ID" value="NZ_JAINVZ010000019.1"/>
</dbReference>
<dbReference type="Proteomes" id="UP001198565">
    <property type="component" value="Unassembled WGS sequence"/>
</dbReference>
<comment type="caution">
    <text evidence="2">The sequence shown here is derived from an EMBL/GenBank/DDBJ whole genome shotgun (WGS) entry which is preliminary data.</text>
</comment>
<feature type="compositionally biased region" description="Low complexity" evidence="1">
    <location>
        <begin position="41"/>
        <end position="56"/>
    </location>
</feature>
<name>A0ABS7QYB4_9ACTN</name>
<keyword evidence="3" id="KW-1185">Reference proteome</keyword>
<evidence type="ECO:0000313" key="3">
    <source>
        <dbReference type="Proteomes" id="UP001198565"/>
    </source>
</evidence>
<dbReference type="InterPro" id="IPR001087">
    <property type="entry name" value="GDSL"/>
</dbReference>
<dbReference type="InterPro" id="IPR036514">
    <property type="entry name" value="SGNH_hydro_sf"/>
</dbReference>
<keyword evidence="2" id="KW-0378">Hydrolase</keyword>
<evidence type="ECO:0000313" key="2">
    <source>
        <dbReference type="EMBL" id="MBY8887913.1"/>
    </source>
</evidence>
<sequence>MRETPRPRRERHRPARAVRRRRAGLVAAVCAALLVVAGCGPSGRPAASGSPSPSGPVWNPRPSSVAALGDSITRGFDACSLLSDCPDVSWSTGDRSDVDSLATRLLASPAGRTWNFAVSGARVDTLVDQAREAAAKRPGLATILIGANDACADSAAAMTPVADFRARFTDALRTLHGGSPHTEVYVASVPDLYRLWSVGRSSVLGRSVWNLGICPSMLADPMGSTAADTTRRDAVRARVAAYDQVLQQVCGQYPLCRYDGGAVHDEPFTTAELSPWDWFHPSTKGQAELARIAYAGVTRK</sequence>
<dbReference type="Gene3D" id="3.40.50.1110">
    <property type="entry name" value="SGNH hydrolase"/>
    <property type="match status" value="1"/>
</dbReference>
<evidence type="ECO:0000256" key="1">
    <source>
        <dbReference type="SAM" id="MobiDB-lite"/>
    </source>
</evidence>
<dbReference type="GO" id="GO:0016787">
    <property type="term" value="F:hydrolase activity"/>
    <property type="evidence" value="ECO:0007669"/>
    <property type="project" value="UniProtKB-KW"/>
</dbReference>
<accession>A0ABS7QYB4</accession>
<feature type="region of interest" description="Disordered" evidence="1">
    <location>
        <begin position="41"/>
        <end position="62"/>
    </location>
</feature>
<dbReference type="Pfam" id="PF00657">
    <property type="entry name" value="Lipase_GDSL"/>
    <property type="match status" value="1"/>
</dbReference>
<reference evidence="2 3" key="1">
    <citation type="submission" date="2021-08" db="EMBL/GenBank/DDBJ databases">
        <title>Streptomyces sp. PTM05 isolated from lichen.</title>
        <authorList>
            <person name="Somphong A."/>
            <person name="Phongsopitanun W."/>
            <person name="Tanasupawat S."/>
        </authorList>
    </citation>
    <scope>NUCLEOTIDE SEQUENCE [LARGE SCALE GENOMIC DNA]</scope>
    <source>
        <strain evidence="2 3">Ptm05</strain>
    </source>
</reference>
<dbReference type="InterPro" id="IPR038885">
    <property type="entry name" value="PLB1"/>
</dbReference>
<gene>
    <name evidence="2" type="ORF">K7472_24180</name>
</gene>
<protein>
    <submittedName>
        <fullName evidence="2">SGNH/GDSL hydrolase family protein</fullName>
    </submittedName>
</protein>